<dbReference type="PANTHER" id="PTHR43677:SF4">
    <property type="entry name" value="QUINONE OXIDOREDUCTASE-LIKE PROTEIN 2"/>
    <property type="match status" value="1"/>
</dbReference>
<reference evidence="2 3" key="1">
    <citation type="submission" date="2017-02" db="EMBL/GenBank/DDBJ databases">
        <title>Paraburkholderia sophoroidis sp. nov. and Paraburkholderia steynii sp. nov. rhizobial symbionts of the fynbos legume Hypocalyptus sophoroides.</title>
        <authorList>
            <person name="Steenkamp E.T."/>
            <person name="Beukes C.W."/>
            <person name="Van Zyl E."/>
            <person name="Avontuur J."/>
            <person name="Chan W.Y."/>
            <person name="Hassen A."/>
            <person name="Palmer M."/>
            <person name="Mthombeni L."/>
            <person name="Phalane F."/>
            <person name="Sereme K."/>
            <person name="Venter S.N."/>
        </authorList>
    </citation>
    <scope>NUCLEOTIDE SEQUENCE [LARGE SCALE GENOMIC DNA]</scope>
    <source>
        <strain evidence="2 3">HC1.1ba</strain>
    </source>
</reference>
<dbReference type="Gene3D" id="3.90.180.10">
    <property type="entry name" value="Medium-chain alcohol dehydrogenases, catalytic domain"/>
    <property type="match status" value="1"/>
</dbReference>
<dbReference type="SUPFAM" id="SSF51735">
    <property type="entry name" value="NAD(P)-binding Rossmann-fold domains"/>
    <property type="match status" value="1"/>
</dbReference>
<dbReference type="AlphaFoldDB" id="A0A4V2NFX9"/>
<feature type="domain" description="Alcohol dehydrogenase-like C-terminal" evidence="1">
    <location>
        <begin position="39"/>
        <end position="118"/>
    </location>
</feature>
<dbReference type="InterPro" id="IPR036291">
    <property type="entry name" value="NAD(P)-bd_dom_sf"/>
</dbReference>
<accession>A0A4V2NFX9</accession>
<proteinExistence type="predicted"/>
<dbReference type="EMBL" id="MWML01000737">
    <property type="protein sequence ID" value="TCG02798.1"/>
    <property type="molecule type" value="Genomic_DNA"/>
</dbReference>
<dbReference type="Pfam" id="PF00107">
    <property type="entry name" value="ADH_zinc_N"/>
    <property type="match status" value="1"/>
</dbReference>
<protein>
    <recommendedName>
        <fullName evidence="1">Alcohol dehydrogenase-like C-terminal domain-containing protein</fullName>
    </recommendedName>
</protein>
<keyword evidence="3" id="KW-1185">Reference proteome</keyword>
<organism evidence="2 3">
    <name type="scientific">Paraburkholderia steynii</name>
    <dbReference type="NCBI Taxonomy" id="1245441"/>
    <lineage>
        <taxon>Bacteria</taxon>
        <taxon>Pseudomonadati</taxon>
        <taxon>Pseudomonadota</taxon>
        <taxon>Betaproteobacteria</taxon>
        <taxon>Burkholderiales</taxon>
        <taxon>Burkholderiaceae</taxon>
        <taxon>Paraburkholderia</taxon>
    </lineage>
</organism>
<evidence type="ECO:0000259" key="1">
    <source>
        <dbReference type="Pfam" id="PF00107"/>
    </source>
</evidence>
<comment type="caution">
    <text evidence="2">The sequence shown here is derived from an EMBL/GenBank/DDBJ whole genome shotgun (WGS) entry which is preliminary data.</text>
</comment>
<dbReference type="Proteomes" id="UP000294200">
    <property type="component" value="Unassembled WGS sequence"/>
</dbReference>
<sequence length="130" mass="13358">MISTSRCRGPATGVALNAVRDVGKVRLGETVLVTGAAGGVGLPAVELAKSAGATVIALTRSPAKASALLEFGADHALVIEDGVDFSKQVRELEPHGVDVVIDTVGSKVFTSSFKSLAHRRALCDDRTACT</sequence>
<evidence type="ECO:0000313" key="3">
    <source>
        <dbReference type="Proteomes" id="UP000294200"/>
    </source>
</evidence>
<dbReference type="GO" id="GO:0016491">
    <property type="term" value="F:oxidoreductase activity"/>
    <property type="evidence" value="ECO:0007669"/>
    <property type="project" value="TreeGrafter"/>
</dbReference>
<evidence type="ECO:0000313" key="2">
    <source>
        <dbReference type="EMBL" id="TCG02798.1"/>
    </source>
</evidence>
<name>A0A4V2NFX9_9BURK</name>
<dbReference type="InterPro" id="IPR051397">
    <property type="entry name" value="Zn-ADH-like_protein"/>
</dbReference>
<dbReference type="InterPro" id="IPR013149">
    <property type="entry name" value="ADH-like_C"/>
</dbReference>
<gene>
    <name evidence="2" type="ORF">BZM27_53170</name>
</gene>
<dbReference type="PANTHER" id="PTHR43677">
    <property type="entry name" value="SHORT-CHAIN DEHYDROGENASE/REDUCTASE"/>
    <property type="match status" value="1"/>
</dbReference>